<evidence type="ECO:0000313" key="12">
    <source>
        <dbReference type="EMBL" id="MBL6761425.1"/>
    </source>
</evidence>
<evidence type="ECO:0000256" key="6">
    <source>
        <dbReference type="ARBA" id="ARBA00022801"/>
    </source>
</evidence>
<dbReference type="InterPro" id="IPR001872">
    <property type="entry name" value="Peptidase_A8"/>
</dbReference>
<feature type="transmembrane region" description="Helical" evidence="9">
    <location>
        <begin position="140"/>
        <end position="161"/>
    </location>
</feature>
<keyword evidence="2 9" id="KW-1003">Cell membrane</keyword>
<keyword evidence="4 9" id="KW-0812">Transmembrane</keyword>
<gene>
    <name evidence="9 12" type="primary">lspA</name>
    <name evidence="12" type="ORF">ISQ19_01875</name>
</gene>
<evidence type="ECO:0000256" key="3">
    <source>
        <dbReference type="ARBA" id="ARBA00022670"/>
    </source>
</evidence>
<keyword evidence="6 9" id="KW-0378">Hydrolase</keyword>
<dbReference type="GO" id="GO:0005886">
    <property type="term" value="C:plasma membrane"/>
    <property type="evidence" value="ECO:0007669"/>
    <property type="project" value="UniProtKB-SubCell"/>
</dbReference>
<dbReference type="Pfam" id="PF01252">
    <property type="entry name" value="Peptidase_A8"/>
    <property type="match status" value="1"/>
</dbReference>
<dbReference type="HAMAP" id="MF_00161">
    <property type="entry name" value="LspA"/>
    <property type="match status" value="1"/>
</dbReference>
<keyword evidence="7 9" id="KW-1133">Transmembrane helix</keyword>
<feature type="transmembrane region" description="Helical" evidence="9">
    <location>
        <begin position="77"/>
        <end position="96"/>
    </location>
</feature>
<dbReference type="NCBIfam" id="TIGR00077">
    <property type="entry name" value="lspA"/>
    <property type="match status" value="1"/>
</dbReference>
<protein>
    <recommendedName>
        <fullName evidence="9">Lipoprotein signal peptidase</fullName>
        <ecNumber evidence="9">3.4.23.36</ecNumber>
    </recommendedName>
    <alternativeName>
        <fullName evidence="9">Prolipoprotein signal peptidase</fullName>
    </alternativeName>
    <alternativeName>
        <fullName evidence="9">Signal peptidase II</fullName>
        <shortName evidence="9">SPase II</shortName>
    </alternativeName>
</protein>
<proteinExistence type="inferred from homology"/>
<evidence type="ECO:0000256" key="10">
    <source>
        <dbReference type="RuleBase" id="RU000594"/>
    </source>
</evidence>
<dbReference type="PRINTS" id="PR00781">
    <property type="entry name" value="LIPOSIGPTASE"/>
</dbReference>
<evidence type="ECO:0000256" key="8">
    <source>
        <dbReference type="ARBA" id="ARBA00023136"/>
    </source>
</evidence>
<evidence type="ECO:0000256" key="9">
    <source>
        <dbReference type="HAMAP-Rule" id="MF_00161"/>
    </source>
</evidence>
<evidence type="ECO:0000256" key="4">
    <source>
        <dbReference type="ARBA" id="ARBA00022692"/>
    </source>
</evidence>
<comment type="subcellular location">
    <subcellularLocation>
        <location evidence="9">Cell membrane</location>
        <topology evidence="9">Multi-pass membrane protein</topology>
    </subcellularLocation>
</comment>
<dbReference type="PANTHER" id="PTHR33695">
    <property type="entry name" value="LIPOPROTEIN SIGNAL PEPTIDASE"/>
    <property type="match status" value="1"/>
</dbReference>
<feature type="transmembrane region" description="Helical" evidence="9">
    <location>
        <begin position="108"/>
        <end position="128"/>
    </location>
</feature>
<keyword evidence="8 9" id="KW-0472">Membrane</keyword>
<sequence length="167" mass="18475">MMRVKPLPLKTALLLTLVLASIDQLSKIAIVFGDPFGGGFWTGFATHETQHILPFLDFTLIWNEGISYGLFAEGGNAGRYALIIVSLAAIGFFAYLMRGAAYFRQSLAYALIAGGALGNLIDRLWHGAVVDFISLHAAGYYWYVFNLADIWITFAVIILIYDAFRAR</sequence>
<dbReference type="EC" id="3.4.23.36" evidence="9"/>
<dbReference type="GO" id="GO:0004190">
    <property type="term" value="F:aspartic-type endopeptidase activity"/>
    <property type="evidence" value="ECO:0007669"/>
    <property type="project" value="UniProtKB-UniRule"/>
</dbReference>
<dbReference type="AlphaFoldDB" id="A0A937HGZ5"/>
<dbReference type="PANTHER" id="PTHR33695:SF1">
    <property type="entry name" value="LIPOPROTEIN SIGNAL PEPTIDASE"/>
    <property type="match status" value="1"/>
</dbReference>
<keyword evidence="3 9" id="KW-0645">Protease</keyword>
<evidence type="ECO:0000256" key="1">
    <source>
        <dbReference type="ARBA" id="ARBA00006139"/>
    </source>
</evidence>
<dbReference type="PROSITE" id="PS00855">
    <property type="entry name" value="SPASE_II"/>
    <property type="match status" value="1"/>
</dbReference>
<feature type="active site" evidence="9">
    <location>
        <position position="131"/>
    </location>
</feature>
<feature type="active site" evidence="9">
    <location>
        <position position="149"/>
    </location>
</feature>
<evidence type="ECO:0000313" key="13">
    <source>
        <dbReference type="Proteomes" id="UP000785783"/>
    </source>
</evidence>
<dbReference type="EMBL" id="JADHOK010000012">
    <property type="protein sequence ID" value="MBL6761425.1"/>
    <property type="molecule type" value="Genomic_DNA"/>
</dbReference>
<comment type="caution">
    <text evidence="9">Lacks conserved residue(s) required for the propagation of feature annotation.</text>
</comment>
<dbReference type="Proteomes" id="UP000785783">
    <property type="component" value="Unassembled WGS sequence"/>
</dbReference>
<evidence type="ECO:0000256" key="7">
    <source>
        <dbReference type="ARBA" id="ARBA00022989"/>
    </source>
</evidence>
<accession>A0A937HGZ5</accession>
<organism evidence="12 13">
    <name type="scientific">PS1 clade bacterium</name>
    <dbReference type="NCBI Taxonomy" id="2175152"/>
    <lineage>
        <taxon>Bacteria</taxon>
        <taxon>Pseudomonadati</taxon>
        <taxon>Pseudomonadota</taxon>
        <taxon>Alphaproteobacteria</taxon>
        <taxon>PS1 clade</taxon>
    </lineage>
</organism>
<comment type="similarity">
    <text evidence="1 9 11">Belongs to the peptidase A8 family.</text>
</comment>
<reference evidence="12" key="1">
    <citation type="submission" date="2020-10" db="EMBL/GenBank/DDBJ databases">
        <title>Microbiome of the Black Sea water column analyzed by genome centric metagenomics.</title>
        <authorList>
            <person name="Cabello-Yeves P.J."/>
            <person name="Callieri C."/>
            <person name="Picazo A."/>
            <person name="Mehrshad M."/>
            <person name="Haro-Moreno J.M."/>
            <person name="Roda-Garcia J."/>
            <person name="Dzembekova N."/>
            <person name="Slabakova V."/>
            <person name="Slabakova N."/>
            <person name="Moncheva S."/>
            <person name="Rodriguez-Valera F."/>
        </authorList>
    </citation>
    <scope>NUCLEOTIDE SEQUENCE</scope>
    <source>
        <strain evidence="12">BS307-5m-G5</strain>
    </source>
</reference>
<comment type="pathway">
    <text evidence="9">Protein modification; lipoprotein biosynthesis (signal peptide cleavage).</text>
</comment>
<evidence type="ECO:0000256" key="2">
    <source>
        <dbReference type="ARBA" id="ARBA00022475"/>
    </source>
</evidence>
<name>A0A937HGZ5_9PROT</name>
<dbReference type="GO" id="GO:0006508">
    <property type="term" value="P:proteolysis"/>
    <property type="evidence" value="ECO:0007669"/>
    <property type="project" value="UniProtKB-KW"/>
</dbReference>
<evidence type="ECO:0000256" key="5">
    <source>
        <dbReference type="ARBA" id="ARBA00022750"/>
    </source>
</evidence>
<evidence type="ECO:0000256" key="11">
    <source>
        <dbReference type="RuleBase" id="RU004181"/>
    </source>
</evidence>
<comment type="function">
    <text evidence="9 10">This protein specifically catalyzes the removal of signal peptides from prolipoproteins.</text>
</comment>
<keyword evidence="5 9" id="KW-0064">Aspartyl protease</keyword>
<comment type="catalytic activity">
    <reaction evidence="9 10">
        <text>Release of signal peptides from bacterial membrane prolipoproteins. Hydrolyzes -Xaa-Yaa-Zaa-|-(S,diacylglyceryl)Cys-, in which Xaa is hydrophobic (preferably Leu), and Yaa (Ala or Ser) and Zaa (Gly or Ala) have small, neutral side chains.</text>
        <dbReference type="EC" id="3.4.23.36"/>
    </reaction>
</comment>
<comment type="caution">
    <text evidence="12">The sequence shown here is derived from an EMBL/GenBank/DDBJ whole genome shotgun (WGS) entry which is preliminary data.</text>
</comment>